<keyword evidence="7" id="KW-1185">Reference proteome</keyword>
<evidence type="ECO:0000313" key="7">
    <source>
        <dbReference type="Proteomes" id="UP001597340"/>
    </source>
</evidence>
<sequence length="203" mass="23333">MARTVNKKLRDERRRKILDAATVLFAQHGFSQSTITQIAKAVGVSHATIFLYFPTKDDLFQAVILEPLDTTKKLYLSLMSQGNSPLERLHSLVRGQIHRSLYNATYLRLVQYALGQPERFPDIAKELNHYVNRFVHDIIPIIEEGQRMGELSPGDPFYIAWAYFSYYNGIGMCYLEPNEESINELVKNGLRIFGPVEKVCNYD</sequence>
<dbReference type="PROSITE" id="PS01081">
    <property type="entry name" value="HTH_TETR_1"/>
    <property type="match status" value="1"/>
</dbReference>
<evidence type="ECO:0000259" key="5">
    <source>
        <dbReference type="PROSITE" id="PS50977"/>
    </source>
</evidence>
<dbReference type="PRINTS" id="PR00455">
    <property type="entry name" value="HTHTETR"/>
</dbReference>
<dbReference type="InterPro" id="IPR023772">
    <property type="entry name" value="DNA-bd_HTH_TetR-type_CS"/>
</dbReference>
<dbReference type="EMBL" id="JBHTNZ010000032">
    <property type="protein sequence ID" value="MFD1463406.1"/>
    <property type="molecule type" value="Genomic_DNA"/>
</dbReference>
<evidence type="ECO:0000256" key="1">
    <source>
        <dbReference type="ARBA" id="ARBA00023015"/>
    </source>
</evidence>
<dbReference type="InterPro" id="IPR036271">
    <property type="entry name" value="Tet_transcr_reg_TetR-rel_C_sf"/>
</dbReference>
<comment type="caution">
    <text evidence="6">The sequence shown here is derived from an EMBL/GenBank/DDBJ whole genome shotgun (WGS) entry which is preliminary data.</text>
</comment>
<dbReference type="RefSeq" id="WP_229524223.1">
    <property type="nucleotide sequence ID" value="NZ_JAFFQR010000063.1"/>
</dbReference>
<evidence type="ECO:0000313" key="6">
    <source>
        <dbReference type="EMBL" id="MFD1463406.1"/>
    </source>
</evidence>
<dbReference type="PANTHER" id="PTHR30055">
    <property type="entry name" value="HTH-TYPE TRANSCRIPTIONAL REGULATOR RUTR"/>
    <property type="match status" value="1"/>
</dbReference>
<gene>
    <name evidence="6" type="ORF">ACFQ5D_18880</name>
</gene>
<dbReference type="SUPFAM" id="SSF48498">
    <property type="entry name" value="Tetracyclin repressor-like, C-terminal domain"/>
    <property type="match status" value="1"/>
</dbReference>
<accession>A0ABW4DKA1</accession>
<organism evidence="6 7">
    <name type="scientific">Paenibacillus farraposensis</name>
    <dbReference type="NCBI Taxonomy" id="2807095"/>
    <lineage>
        <taxon>Bacteria</taxon>
        <taxon>Bacillati</taxon>
        <taxon>Bacillota</taxon>
        <taxon>Bacilli</taxon>
        <taxon>Bacillales</taxon>
        <taxon>Paenibacillaceae</taxon>
        <taxon>Paenibacillus</taxon>
    </lineage>
</organism>
<protein>
    <submittedName>
        <fullName evidence="6">TetR/AcrR family transcriptional regulator</fullName>
    </submittedName>
</protein>
<proteinExistence type="predicted"/>
<keyword evidence="1" id="KW-0805">Transcription regulation</keyword>
<dbReference type="Proteomes" id="UP001597340">
    <property type="component" value="Unassembled WGS sequence"/>
</dbReference>
<name>A0ABW4DKA1_9BACL</name>
<reference evidence="7" key="1">
    <citation type="journal article" date="2019" name="Int. J. Syst. Evol. Microbiol.">
        <title>The Global Catalogue of Microorganisms (GCM) 10K type strain sequencing project: providing services to taxonomists for standard genome sequencing and annotation.</title>
        <authorList>
            <consortium name="The Broad Institute Genomics Platform"/>
            <consortium name="The Broad Institute Genome Sequencing Center for Infectious Disease"/>
            <person name="Wu L."/>
            <person name="Ma J."/>
        </authorList>
    </citation>
    <scope>NUCLEOTIDE SEQUENCE [LARGE SCALE GENOMIC DNA]</scope>
    <source>
        <strain evidence="7">CCM 9147</strain>
    </source>
</reference>
<dbReference type="InterPro" id="IPR001647">
    <property type="entry name" value="HTH_TetR"/>
</dbReference>
<dbReference type="SUPFAM" id="SSF46689">
    <property type="entry name" value="Homeodomain-like"/>
    <property type="match status" value="1"/>
</dbReference>
<dbReference type="InterPro" id="IPR050109">
    <property type="entry name" value="HTH-type_TetR-like_transc_reg"/>
</dbReference>
<feature type="DNA-binding region" description="H-T-H motif" evidence="4">
    <location>
        <begin position="34"/>
        <end position="53"/>
    </location>
</feature>
<dbReference type="PROSITE" id="PS50977">
    <property type="entry name" value="HTH_TETR_2"/>
    <property type="match status" value="1"/>
</dbReference>
<evidence type="ECO:0000256" key="4">
    <source>
        <dbReference type="PROSITE-ProRule" id="PRU00335"/>
    </source>
</evidence>
<dbReference type="Pfam" id="PF00440">
    <property type="entry name" value="TetR_N"/>
    <property type="match status" value="1"/>
</dbReference>
<dbReference type="Gene3D" id="1.10.10.60">
    <property type="entry name" value="Homeodomain-like"/>
    <property type="match status" value="1"/>
</dbReference>
<dbReference type="PANTHER" id="PTHR30055:SF234">
    <property type="entry name" value="HTH-TYPE TRANSCRIPTIONAL REGULATOR BETI"/>
    <property type="match status" value="1"/>
</dbReference>
<evidence type="ECO:0000256" key="2">
    <source>
        <dbReference type="ARBA" id="ARBA00023125"/>
    </source>
</evidence>
<keyword evidence="2 4" id="KW-0238">DNA-binding</keyword>
<dbReference type="Gene3D" id="1.10.357.10">
    <property type="entry name" value="Tetracycline Repressor, domain 2"/>
    <property type="match status" value="1"/>
</dbReference>
<evidence type="ECO:0000256" key="3">
    <source>
        <dbReference type="ARBA" id="ARBA00023163"/>
    </source>
</evidence>
<keyword evidence="3" id="KW-0804">Transcription</keyword>
<dbReference type="InterPro" id="IPR009057">
    <property type="entry name" value="Homeodomain-like_sf"/>
</dbReference>
<feature type="domain" description="HTH tetR-type" evidence="5">
    <location>
        <begin position="11"/>
        <end position="71"/>
    </location>
</feature>